<name>A0AAD4N389_9BILA</name>
<dbReference type="Proteomes" id="UP001201812">
    <property type="component" value="Unassembled WGS sequence"/>
</dbReference>
<comment type="similarity">
    <text evidence="4">Belongs to the CDIP1/LITAF family.</text>
</comment>
<evidence type="ECO:0000313" key="9">
    <source>
        <dbReference type="EMBL" id="KAI1715484.1"/>
    </source>
</evidence>
<evidence type="ECO:0000256" key="2">
    <source>
        <dbReference type="ARBA" id="ARBA00004481"/>
    </source>
</evidence>
<keyword evidence="7" id="KW-0472">Membrane</keyword>
<dbReference type="PROSITE" id="PS51837">
    <property type="entry name" value="LITAF"/>
    <property type="match status" value="1"/>
</dbReference>
<evidence type="ECO:0000256" key="5">
    <source>
        <dbReference type="ARBA" id="ARBA00022723"/>
    </source>
</evidence>
<proteinExistence type="inferred from homology"/>
<dbReference type="SMART" id="SM00714">
    <property type="entry name" value="LITAF"/>
    <property type="match status" value="1"/>
</dbReference>
<organism evidence="9 10">
    <name type="scientific">Ditylenchus destructor</name>
    <dbReference type="NCBI Taxonomy" id="166010"/>
    <lineage>
        <taxon>Eukaryota</taxon>
        <taxon>Metazoa</taxon>
        <taxon>Ecdysozoa</taxon>
        <taxon>Nematoda</taxon>
        <taxon>Chromadorea</taxon>
        <taxon>Rhabditida</taxon>
        <taxon>Tylenchina</taxon>
        <taxon>Tylenchomorpha</taxon>
        <taxon>Sphaerularioidea</taxon>
        <taxon>Anguinidae</taxon>
        <taxon>Anguininae</taxon>
        <taxon>Ditylenchus</taxon>
    </lineage>
</organism>
<dbReference type="EMBL" id="JAKKPZ010000011">
    <property type="protein sequence ID" value="KAI1715484.1"/>
    <property type="molecule type" value="Genomic_DNA"/>
</dbReference>
<dbReference type="PANTHER" id="PTHR23292:SF6">
    <property type="entry name" value="FI16602P1-RELATED"/>
    <property type="match status" value="1"/>
</dbReference>
<dbReference type="Pfam" id="PF10601">
    <property type="entry name" value="zf-LITAF-like"/>
    <property type="match status" value="1"/>
</dbReference>
<dbReference type="InterPro" id="IPR037519">
    <property type="entry name" value="LITAF_fam"/>
</dbReference>
<evidence type="ECO:0000256" key="6">
    <source>
        <dbReference type="ARBA" id="ARBA00022833"/>
    </source>
</evidence>
<reference evidence="9" key="1">
    <citation type="submission" date="2022-01" db="EMBL/GenBank/DDBJ databases">
        <title>Genome Sequence Resource for Two Populations of Ditylenchus destructor, the Migratory Endoparasitic Phytonematode.</title>
        <authorList>
            <person name="Zhang H."/>
            <person name="Lin R."/>
            <person name="Xie B."/>
        </authorList>
    </citation>
    <scope>NUCLEOTIDE SEQUENCE</scope>
    <source>
        <strain evidence="9">BazhouSP</strain>
    </source>
</reference>
<evidence type="ECO:0000256" key="1">
    <source>
        <dbReference type="ARBA" id="ARBA00004414"/>
    </source>
</evidence>
<evidence type="ECO:0000313" key="10">
    <source>
        <dbReference type="Proteomes" id="UP001201812"/>
    </source>
</evidence>
<evidence type="ECO:0000256" key="7">
    <source>
        <dbReference type="ARBA" id="ARBA00023136"/>
    </source>
</evidence>
<dbReference type="GO" id="GO:0005765">
    <property type="term" value="C:lysosomal membrane"/>
    <property type="evidence" value="ECO:0007669"/>
    <property type="project" value="UniProtKB-SubCell"/>
</dbReference>
<keyword evidence="6" id="KW-0862">Zinc</keyword>
<comment type="caution">
    <text evidence="9">The sequence shown here is derived from an EMBL/GenBank/DDBJ whole genome shotgun (WGS) entry which is preliminary data.</text>
</comment>
<protein>
    <submittedName>
        <fullName evidence="9">LITAF-like zinc ribbon domain-containing protein</fullName>
    </submittedName>
</protein>
<dbReference type="GO" id="GO:0031902">
    <property type="term" value="C:late endosome membrane"/>
    <property type="evidence" value="ECO:0007669"/>
    <property type="project" value="UniProtKB-SubCell"/>
</dbReference>
<dbReference type="PANTHER" id="PTHR23292">
    <property type="entry name" value="LIPOPOLYSACCHARIDE-INDUCED TUMOR NECROSIS FACTOR-ALPHA FACTOR"/>
    <property type="match status" value="1"/>
</dbReference>
<evidence type="ECO:0000256" key="4">
    <source>
        <dbReference type="ARBA" id="ARBA00005975"/>
    </source>
</evidence>
<sequence length="100" mass="11190">MAASAPPPPYNEIYTDVVYVPSRVKHVPTKMKCPSCHLIIVSKTRRKPGVAAWVTCGAMFFVELWPCCWVPLCMKECQDVHHSCPNCGAYLGRHRAMLDG</sequence>
<keyword evidence="10" id="KW-1185">Reference proteome</keyword>
<dbReference type="GO" id="GO:0008270">
    <property type="term" value="F:zinc ion binding"/>
    <property type="evidence" value="ECO:0007669"/>
    <property type="project" value="TreeGrafter"/>
</dbReference>
<evidence type="ECO:0000256" key="3">
    <source>
        <dbReference type="ARBA" id="ARBA00004630"/>
    </source>
</evidence>
<accession>A0AAD4N389</accession>
<evidence type="ECO:0000259" key="8">
    <source>
        <dbReference type="PROSITE" id="PS51837"/>
    </source>
</evidence>
<comment type="subcellular location">
    <subcellularLocation>
        <location evidence="2">Endosome membrane</location>
        <topology evidence="2">Peripheral membrane protein</topology>
    </subcellularLocation>
    <subcellularLocation>
        <location evidence="1">Late endosome membrane</location>
    </subcellularLocation>
    <subcellularLocation>
        <location evidence="3">Lysosome membrane</location>
        <topology evidence="3">Peripheral membrane protein</topology>
        <orientation evidence="3">Cytoplasmic side</orientation>
    </subcellularLocation>
</comment>
<keyword evidence="5" id="KW-0479">Metal-binding</keyword>
<feature type="domain" description="LITAF" evidence="8">
    <location>
        <begin position="13"/>
        <end position="96"/>
    </location>
</feature>
<gene>
    <name evidence="9" type="ORF">DdX_07801</name>
</gene>
<dbReference type="AlphaFoldDB" id="A0AAD4N389"/>
<dbReference type="InterPro" id="IPR006629">
    <property type="entry name" value="LITAF"/>
</dbReference>